<organism evidence="1 2">
    <name type="scientific">Dreissena polymorpha</name>
    <name type="common">Zebra mussel</name>
    <name type="synonym">Mytilus polymorpha</name>
    <dbReference type="NCBI Taxonomy" id="45954"/>
    <lineage>
        <taxon>Eukaryota</taxon>
        <taxon>Metazoa</taxon>
        <taxon>Spiralia</taxon>
        <taxon>Lophotrochozoa</taxon>
        <taxon>Mollusca</taxon>
        <taxon>Bivalvia</taxon>
        <taxon>Autobranchia</taxon>
        <taxon>Heteroconchia</taxon>
        <taxon>Euheterodonta</taxon>
        <taxon>Imparidentia</taxon>
        <taxon>Neoheterodontei</taxon>
        <taxon>Myida</taxon>
        <taxon>Dreissenoidea</taxon>
        <taxon>Dreissenidae</taxon>
        <taxon>Dreissena</taxon>
    </lineage>
</organism>
<evidence type="ECO:0000313" key="2">
    <source>
        <dbReference type="Proteomes" id="UP000828390"/>
    </source>
</evidence>
<sequence length="86" mass="9616">MLGKKVHVSWTFLEQNPGKPWKLFQIPGITMEFHVIPWISSLSSMITLDNVHPGTAILIIITSSPQQSYSYQTQLTCCGVPDEDPS</sequence>
<gene>
    <name evidence="1" type="ORF">DPMN_073657</name>
</gene>
<protein>
    <submittedName>
        <fullName evidence="1">Uncharacterized protein</fullName>
    </submittedName>
</protein>
<name>A0A9D4BZE8_DREPO</name>
<proteinExistence type="predicted"/>
<dbReference type="AlphaFoldDB" id="A0A9D4BZE8"/>
<comment type="caution">
    <text evidence="1">The sequence shown here is derived from an EMBL/GenBank/DDBJ whole genome shotgun (WGS) entry which is preliminary data.</text>
</comment>
<dbReference type="Proteomes" id="UP000828390">
    <property type="component" value="Unassembled WGS sequence"/>
</dbReference>
<reference evidence="1" key="1">
    <citation type="journal article" date="2019" name="bioRxiv">
        <title>The Genome of the Zebra Mussel, Dreissena polymorpha: A Resource for Invasive Species Research.</title>
        <authorList>
            <person name="McCartney M.A."/>
            <person name="Auch B."/>
            <person name="Kono T."/>
            <person name="Mallez S."/>
            <person name="Zhang Y."/>
            <person name="Obille A."/>
            <person name="Becker A."/>
            <person name="Abrahante J.E."/>
            <person name="Garbe J."/>
            <person name="Badalamenti J.P."/>
            <person name="Herman A."/>
            <person name="Mangelson H."/>
            <person name="Liachko I."/>
            <person name="Sullivan S."/>
            <person name="Sone E.D."/>
            <person name="Koren S."/>
            <person name="Silverstein K.A.T."/>
            <person name="Beckman K.B."/>
            <person name="Gohl D.M."/>
        </authorList>
    </citation>
    <scope>NUCLEOTIDE SEQUENCE</scope>
    <source>
        <strain evidence="1">Duluth1</strain>
        <tissue evidence="1">Whole animal</tissue>
    </source>
</reference>
<accession>A0A9D4BZE8</accession>
<reference evidence="1" key="2">
    <citation type="submission" date="2020-11" db="EMBL/GenBank/DDBJ databases">
        <authorList>
            <person name="McCartney M.A."/>
            <person name="Auch B."/>
            <person name="Kono T."/>
            <person name="Mallez S."/>
            <person name="Becker A."/>
            <person name="Gohl D.M."/>
            <person name="Silverstein K.A.T."/>
            <person name="Koren S."/>
            <person name="Bechman K.B."/>
            <person name="Herman A."/>
            <person name="Abrahante J.E."/>
            <person name="Garbe J."/>
        </authorList>
    </citation>
    <scope>NUCLEOTIDE SEQUENCE</scope>
    <source>
        <strain evidence="1">Duluth1</strain>
        <tissue evidence="1">Whole animal</tissue>
    </source>
</reference>
<keyword evidence="2" id="KW-1185">Reference proteome</keyword>
<evidence type="ECO:0000313" key="1">
    <source>
        <dbReference type="EMBL" id="KAH3713856.1"/>
    </source>
</evidence>
<dbReference type="EMBL" id="JAIWYP010000014">
    <property type="protein sequence ID" value="KAH3713856.1"/>
    <property type="molecule type" value="Genomic_DNA"/>
</dbReference>